<keyword evidence="2" id="KW-0547">Nucleotide-binding</keyword>
<dbReference type="PRINTS" id="PR01438">
    <property type="entry name" value="UNVRSLSTRESS"/>
</dbReference>
<sequence>MTDATPHAPRRILLATDFGARCDRALDRAALLAAGWDAELIVLHVLEEERAISRGPGPLPSWRRPVDPQRVAERQLRADLADLPRQTTVVVESGVPDEVIAGVAQSHGCDLIVVGLARDEPLGRFSLGGTVNGLLRQSTVPVLIVKSRARAPYQDIVVAVDFSDSSRHALETATRLFEDRELTALHAYSTPLEGLATDPATYRRDYRNVAVADYEAFMQGARLPAGRTPRPLIEWGTPAHLLRDYAEHRNTDLVVLGTHGRSAVFDLLLGSVAREILAQVPCDALVVRRP</sequence>
<dbReference type="OrthoDB" id="5564966at2"/>
<dbReference type="Pfam" id="PF00582">
    <property type="entry name" value="Usp"/>
    <property type="match status" value="2"/>
</dbReference>
<gene>
    <name evidence="5" type="ORF">FHP25_39430</name>
</gene>
<feature type="domain" description="UspA" evidence="4">
    <location>
        <begin position="153"/>
        <end position="288"/>
    </location>
</feature>
<dbReference type="PANTHER" id="PTHR46268">
    <property type="entry name" value="STRESS RESPONSE PROTEIN NHAX"/>
    <property type="match status" value="1"/>
</dbReference>
<evidence type="ECO:0000259" key="4">
    <source>
        <dbReference type="Pfam" id="PF00582"/>
    </source>
</evidence>
<evidence type="ECO:0000313" key="5">
    <source>
        <dbReference type="EMBL" id="TXL69342.1"/>
    </source>
</evidence>
<keyword evidence="3" id="KW-0067">ATP-binding</keyword>
<dbReference type="InterPro" id="IPR014729">
    <property type="entry name" value="Rossmann-like_a/b/a_fold"/>
</dbReference>
<dbReference type="InterPro" id="IPR006016">
    <property type="entry name" value="UspA"/>
</dbReference>
<dbReference type="Gene3D" id="3.40.50.620">
    <property type="entry name" value="HUPs"/>
    <property type="match status" value="2"/>
</dbReference>
<comment type="caution">
    <text evidence="5">The sequence shown here is derived from an EMBL/GenBank/DDBJ whole genome shotgun (WGS) entry which is preliminary data.</text>
</comment>
<dbReference type="CDD" id="cd00293">
    <property type="entry name" value="USP-like"/>
    <property type="match status" value="2"/>
</dbReference>
<name>A0A5C8P7J2_9HYPH</name>
<organism evidence="5 6">
    <name type="scientific">Vineibacter terrae</name>
    <dbReference type="NCBI Taxonomy" id="2586908"/>
    <lineage>
        <taxon>Bacteria</taxon>
        <taxon>Pseudomonadati</taxon>
        <taxon>Pseudomonadota</taxon>
        <taxon>Alphaproteobacteria</taxon>
        <taxon>Hyphomicrobiales</taxon>
        <taxon>Vineibacter</taxon>
    </lineage>
</organism>
<evidence type="ECO:0000256" key="3">
    <source>
        <dbReference type="ARBA" id="ARBA00022840"/>
    </source>
</evidence>
<dbReference type="PANTHER" id="PTHR46268:SF27">
    <property type="entry name" value="UNIVERSAL STRESS PROTEIN RV2623"/>
    <property type="match status" value="1"/>
</dbReference>
<dbReference type="AlphaFoldDB" id="A0A5C8P7J2"/>
<feature type="domain" description="UspA" evidence="4">
    <location>
        <begin position="10"/>
        <end position="146"/>
    </location>
</feature>
<dbReference type="Proteomes" id="UP000321638">
    <property type="component" value="Unassembled WGS sequence"/>
</dbReference>
<evidence type="ECO:0000313" key="6">
    <source>
        <dbReference type="Proteomes" id="UP000321638"/>
    </source>
</evidence>
<dbReference type="InterPro" id="IPR006015">
    <property type="entry name" value="Universal_stress_UspA"/>
</dbReference>
<dbReference type="SUPFAM" id="SSF52402">
    <property type="entry name" value="Adenine nucleotide alpha hydrolases-like"/>
    <property type="match status" value="2"/>
</dbReference>
<dbReference type="EMBL" id="VDUZ01000087">
    <property type="protein sequence ID" value="TXL69342.1"/>
    <property type="molecule type" value="Genomic_DNA"/>
</dbReference>
<accession>A0A5C8P7J2</accession>
<keyword evidence="6" id="KW-1185">Reference proteome</keyword>
<dbReference type="GO" id="GO:0005524">
    <property type="term" value="F:ATP binding"/>
    <property type="evidence" value="ECO:0007669"/>
    <property type="project" value="UniProtKB-KW"/>
</dbReference>
<comment type="similarity">
    <text evidence="1">Belongs to the universal stress protein A family.</text>
</comment>
<evidence type="ECO:0000256" key="2">
    <source>
        <dbReference type="ARBA" id="ARBA00022741"/>
    </source>
</evidence>
<reference evidence="5 6" key="1">
    <citation type="submission" date="2019-06" db="EMBL/GenBank/DDBJ databases">
        <title>New taxonomy in bacterial strain CC-CFT640, isolated from vineyard.</title>
        <authorList>
            <person name="Lin S.-Y."/>
            <person name="Tsai C.-F."/>
            <person name="Young C.-C."/>
        </authorList>
    </citation>
    <scope>NUCLEOTIDE SEQUENCE [LARGE SCALE GENOMIC DNA]</scope>
    <source>
        <strain evidence="5 6">CC-CFT640</strain>
    </source>
</reference>
<dbReference type="RefSeq" id="WP_147852511.1">
    <property type="nucleotide sequence ID" value="NZ_VDUZ01000087.1"/>
</dbReference>
<proteinExistence type="inferred from homology"/>
<evidence type="ECO:0000256" key="1">
    <source>
        <dbReference type="ARBA" id="ARBA00008791"/>
    </source>
</evidence>
<protein>
    <submittedName>
        <fullName evidence="5">Universal stress protein</fullName>
    </submittedName>
</protein>